<evidence type="ECO:0000313" key="2">
    <source>
        <dbReference type="Proteomes" id="UP001341840"/>
    </source>
</evidence>
<name>A0ABU6RF97_9FABA</name>
<accession>A0ABU6RF97</accession>
<keyword evidence="2" id="KW-1185">Reference proteome</keyword>
<dbReference type="Proteomes" id="UP001341840">
    <property type="component" value="Unassembled WGS sequence"/>
</dbReference>
<organism evidence="1 2">
    <name type="scientific">Stylosanthes scabra</name>
    <dbReference type="NCBI Taxonomy" id="79078"/>
    <lineage>
        <taxon>Eukaryota</taxon>
        <taxon>Viridiplantae</taxon>
        <taxon>Streptophyta</taxon>
        <taxon>Embryophyta</taxon>
        <taxon>Tracheophyta</taxon>
        <taxon>Spermatophyta</taxon>
        <taxon>Magnoliopsida</taxon>
        <taxon>eudicotyledons</taxon>
        <taxon>Gunneridae</taxon>
        <taxon>Pentapetalae</taxon>
        <taxon>rosids</taxon>
        <taxon>fabids</taxon>
        <taxon>Fabales</taxon>
        <taxon>Fabaceae</taxon>
        <taxon>Papilionoideae</taxon>
        <taxon>50 kb inversion clade</taxon>
        <taxon>dalbergioids sensu lato</taxon>
        <taxon>Dalbergieae</taxon>
        <taxon>Pterocarpus clade</taxon>
        <taxon>Stylosanthes</taxon>
    </lineage>
</organism>
<gene>
    <name evidence="1" type="ORF">PIB30_041036</name>
</gene>
<reference evidence="1 2" key="1">
    <citation type="journal article" date="2023" name="Plants (Basel)">
        <title>Bridging the Gap: Combining Genomics and Transcriptomics Approaches to Understand Stylosanthes scabra, an Orphan Legume from the Brazilian Caatinga.</title>
        <authorList>
            <person name="Ferreira-Neto J.R.C."/>
            <person name="da Silva M.D."/>
            <person name="Binneck E."/>
            <person name="de Melo N.F."/>
            <person name="da Silva R.H."/>
            <person name="de Melo A.L.T.M."/>
            <person name="Pandolfi V."/>
            <person name="Bustamante F.O."/>
            <person name="Brasileiro-Vidal A.C."/>
            <person name="Benko-Iseppon A.M."/>
        </authorList>
    </citation>
    <scope>NUCLEOTIDE SEQUENCE [LARGE SCALE GENOMIC DNA]</scope>
    <source>
        <tissue evidence="1">Leaves</tissue>
    </source>
</reference>
<comment type="caution">
    <text evidence="1">The sequence shown here is derived from an EMBL/GenBank/DDBJ whole genome shotgun (WGS) entry which is preliminary data.</text>
</comment>
<protein>
    <submittedName>
        <fullName evidence="1">Uncharacterized protein</fullName>
    </submittedName>
</protein>
<evidence type="ECO:0000313" key="1">
    <source>
        <dbReference type="EMBL" id="MED6122580.1"/>
    </source>
</evidence>
<dbReference type="EMBL" id="JASCZI010030433">
    <property type="protein sequence ID" value="MED6122580.1"/>
    <property type="molecule type" value="Genomic_DNA"/>
</dbReference>
<sequence length="153" mass="17353">MVAHPYSVVKERLCRPPFLQNTSVISDLPSQVGHSVSMWAEWPSSAFCDAWSSGPSEIGQRWASSLCLGVGYEHCPYAELWPLTGALRVTEYPQNEHDPCRYGTRLRVLRRPFVWHSCNTPIFDTVDCAYDWDATFSNLKISKTLNHISISMS</sequence>
<proteinExistence type="predicted"/>